<evidence type="ECO:0000256" key="4">
    <source>
        <dbReference type="SAM" id="SignalP"/>
    </source>
</evidence>
<dbReference type="InterPro" id="IPR050248">
    <property type="entry name" value="Polysacc_deacetylase_ArnD"/>
</dbReference>
<dbReference type="GO" id="GO:0016810">
    <property type="term" value="F:hydrolase activity, acting on carbon-nitrogen (but not peptide) bonds"/>
    <property type="evidence" value="ECO:0007669"/>
    <property type="project" value="InterPro"/>
</dbReference>
<feature type="domain" description="NodB homology" evidence="5">
    <location>
        <begin position="87"/>
        <end position="267"/>
    </location>
</feature>
<feature type="region of interest" description="Disordered" evidence="3">
    <location>
        <begin position="20"/>
        <end position="71"/>
    </location>
</feature>
<dbReference type="PROSITE" id="PS51677">
    <property type="entry name" value="NODB"/>
    <property type="match status" value="1"/>
</dbReference>
<dbReference type="SUPFAM" id="SSF88713">
    <property type="entry name" value="Glycoside hydrolase/deacetylase"/>
    <property type="match status" value="1"/>
</dbReference>
<evidence type="ECO:0000259" key="5">
    <source>
        <dbReference type="PROSITE" id="PS51677"/>
    </source>
</evidence>
<dbReference type="PROSITE" id="PS51257">
    <property type="entry name" value="PROKAR_LIPOPROTEIN"/>
    <property type="match status" value="1"/>
</dbReference>
<feature type="compositionally biased region" description="Basic and acidic residues" evidence="3">
    <location>
        <begin position="21"/>
        <end position="62"/>
    </location>
</feature>
<dbReference type="InterPro" id="IPR011330">
    <property type="entry name" value="Glyco_hydro/deAcase_b/a-brl"/>
</dbReference>
<keyword evidence="1" id="KW-0479">Metal-binding</keyword>
<evidence type="ECO:0000256" key="2">
    <source>
        <dbReference type="ARBA" id="ARBA00022801"/>
    </source>
</evidence>
<dbReference type="EMBL" id="QYTU02000011">
    <property type="protein sequence ID" value="RWR12398.1"/>
    <property type="molecule type" value="Genomic_DNA"/>
</dbReference>
<protein>
    <submittedName>
        <fullName evidence="6">Polysaccharide deacetylase family protein</fullName>
    </submittedName>
</protein>
<name>A0A443IWI4_9BACI</name>
<dbReference type="PANTHER" id="PTHR10587">
    <property type="entry name" value="GLYCOSYL TRANSFERASE-RELATED"/>
    <property type="match status" value="1"/>
</dbReference>
<dbReference type="Gene3D" id="3.20.20.370">
    <property type="entry name" value="Glycoside hydrolase/deacetylase"/>
    <property type="match status" value="1"/>
</dbReference>
<sequence length="277" mass="31307">MRKFFTMTAAILLLAACGAEKAAHEDKQSGDEAAKQETREHKQGAENKEEDKPKEESTKQEEAVASPEYKLNQNTFALEPIGEANPKVVLLTIDDAPDEHALEMAKTLKKLDAPAIFFVNGHLIDSPEKETVIKEIHDLGFMIGNHTYSHSDLTTLPEEKQGEEILSVNDKVEKIIGEKPKFFRAPFGKNTDYSRKIAEDENMLLMNWTYGYDWEKEYMTGDAIAHIMVDTPLLQDGANLLMHDREWTNDGLERIVDGLRDKGYELLDPALIDTKTE</sequence>
<dbReference type="PANTHER" id="PTHR10587:SF133">
    <property type="entry name" value="CHITIN DEACETYLASE 1-RELATED"/>
    <property type="match status" value="1"/>
</dbReference>
<dbReference type="Proteomes" id="UP000273811">
    <property type="component" value="Unassembled WGS sequence"/>
</dbReference>
<dbReference type="GO" id="GO:0005975">
    <property type="term" value="P:carbohydrate metabolic process"/>
    <property type="evidence" value="ECO:0007669"/>
    <property type="project" value="InterPro"/>
</dbReference>
<keyword evidence="2" id="KW-0378">Hydrolase</keyword>
<keyword evidence="7" id="KW-1185">Reference proteome</keyword>
<dbReference type="AlphaFoldDB" id="A0A443IWI4"/>
<dbReference type="InterPro" id="IPR002509">
    <property type="entry name" value="NODB_dom"/>
</dbReference>
<dbReference type="GO" id="GO:0016020">
    <property type="term" value="C:membrane"/>
    <property type="evidence" value="ECO:0007669"/>
    <property type="project" value="TreeGrafter"/>
</dbReference>
<comment type="caution">
    <text evidence="6">The sequence shown here is derived from an EMBL/GenBank/DDBJ whole genome shotgun (WGS) entry which is preliminary data.</text>
</comment>
<evidence type="ECO:0000256" key="3">
    <source>
        <dbReference type="SAM" id="MobiDB-lite"/>
    </source>
</evidence>
<dbReference type="RefSeq" id="WP_120071766.1">
    <property type="nucleotide sequence ID" value="NZ_CP126113.1"/>
</dbReference>
<dbReference type="Pfam" id="PF01522">
    <property type="entry name" value="Polysacc_deac_1"/>
    <property type="match status" value="1"/>
</dbReference>
<evidence type="ECO:0000313" key="7">
    <source>
        <dbReference type="Proteomes" id="UP000273811"/>
    </source>
</evidence>
<keyword evidence="4" id="KW-0732">Signal</keyword>
<gene>
    <name evidence="6" type="ORF">D4N35_006790</name>
</gene>
<evidence type="ECO:0000256" key="1">
    <source>
        <dbReference type="ARBA" id="ARBA00022723"/>
    </source>
</evidence>
<evidence type="ECO:0000313" key="6">
    <source>
        <dbReference type="EMBL" id="RWR12398.1"/>
    </source>
</evidence>
<reference evidence="6" key="1">
    <citation type="submission" date="2018-12" db="EMBL/GenBank/DDBJ databases">
        <authorList>
            <person name="Sun L."/>
            <person name="Chen Z."/>
        </authorList>
    </citation>
    <scope>NUCLEOTIDE SEQUENCE [LARGE SCALE GENOMIC DNA]</scope>
    <source>
        <strain evidence="6">DSM 16012</strain>
    </source>
</reference>
<feature type="signal peptide" evidence="4">
    <location>
        <begin position="1"/>
        <end position="22"/>
    </location>
</feature>
<dbReference type="OrthoDB" id="9806342at2"/>
<feature type="chain" id="PRO_5019378960" evidence="4">
    <location>
        <begin position="23"/>
        <end position="277"/>
    </location>
</feature>
<dbReference type="CDD" id="cd10917">
    <property type="entry name" value="CE4_NodB_like_6s_7s"/>
    <property type="match status" value="1"/>
</dbReference>
<proteinExistence type="predicted"/>
<dbReference type="GO" id="GO:0046872">
    <property type="term" value="F:metal ion binding"/>
    <property type="evidence" value="ECO:0007669"/>
    <property type="project" value="UniProtKB-KW"/>
</dbReference>
<organism evidence="6 7">
    <name type="scientific">Siminovitchia fortis</name>
    <dbReference type="NCBI Taxonomy" id="254758"/>
    <lineage>
        <taxon>Bacteria</taxon>
        <taxon>Bacillati</taxon>
        <taxon>Bacillota</taxon>
        <taxon>Bacilli</taxon>
        <taxon>Bacillales</taxon>
        <taxon>Bacillaceae</taxon>
        <taxon>Siminovitchia</taxon>
    </lineage>
</organism>
<accession>A0A443IWI4</accession>